<protein>
    <submittedName>
        <fullName evidence="1">Uncharacterized protein</fullName>
    </submittedName>
</protein>
<proteinExistence type="predicted"/>
<reference evidence="1 2" key="1">
    <citation type="journal article" date="2011" name="J. Bacteriol.">
        <title>Genome sequence of Haloplasma contractile, an unusual contractile bacterium from a deep-sea anoxic brine lake.</title>
        <authorList>
            <person name="Antunes A."/>
            <person name="Alam I."/>
            <person name="El Dorry H."/>
            <person name="Siam R."/>
            <person name="Robertson A."/>
            <person name="Bajic V.B."/>
            <person name="Stingl U."/>
        </authorList>
    </citation>
    <scope>NUCLEOTIDE SEQUENCE [LARGE SCALE GENOMIC DNA]</scope>
    <source>
        <strain evidence="1 2">SSD-17B</strain>
    </source>
</reference>
<evidence type="ECO:0000313" key="1">
    <source>
        <dbReference type="EMBL" id="ERJ11682.1"/>
    </source>
</evidence>
<accession>U2DT67</accession>
<keyword evidence="2" id="KW-1185">Reference proteome</keyword>
<dbReference type="STRING" id="1033810.HLPCO_002383"/>
<dbReference type="AlphaFoldDB" id="U2DT67"/>
<dbReference type="InParanoid" id="U2DT67"/>
<sequence>RVTAKKYYELAEVAERIYEITDRNLRRIKELDHYLVEHFQITFGNRIMNQIKKYVPILVASGGTELEAIDDILSKKVLRKLESKNLAYVKRAAPGLYSFIENLFGEDEMSQCKEYIRQIEING</sequence>
<reference evidence="1 2" key="2">
    <citation type="journal article" date="2013" name="PLoS ONE">
        <title>INDIGO - INtegrated Data Warehouse of MIcrobial GenOmes with Examples from the Red Sea Extremophiles.</title>
        <authorList>
            <person name="Alam I."/>
            <person name="Antunes A."/>
            <person name="Kamau A.A."/>
            <person name="Ba Alawi W."/>
            <person name="Kalkatawi M."/>
            <person name="Stingl U."/>
            <person name="Bajic V.B."/>
        </authorList>
    </citation>
    <scope>NUCLEOTIDE SEQUENCE [LARGE SCALE GENOMIC DNA]</scope>
    <source>
        <strain evidence="1 2">SSD-17B</strain>
    </source>
</reference>
<name>U2DT67_9MOLU</name>
<dbReference type="eggNOG" id="COG1401">
    <property type="taxonomic scope" value="Bacteria"/>
</dbReference>
<organism evidence="1 2">
    <name type="scientific">Haloplasma contractile SSD-17B</name>
    <dbReference type="NCBI Taxonomy" id="1033810"/>
    <lineage>
        <taxon>Bacteria</taxon>
        <taxon>Bacillati</taxon>
        <taxon>Mycoplasmatota</taxon>
        <taxon>Mollicutes</taxon>
        <taxon>Haloplasmatales</taxon>
        <taxon>Haloplasmataceae</taxon>
        <taxon>Haloplasma</taxon>
    </lineage>
</organism>
<gene>
    <name evidence="1" type="ORF">HLPCO_002383</name>
</gene>
<feature type="non-terminal residue" evidence="1">
    <location>
        <position position="1"/>
    </location>
</feature>
<dbReference type="EMBL" id="AFNU02000009">
    <property type="protein sequence ID" value="ERJ11682.1"/>
    <property type="molecule type" value="Genomic_DNA"/>
</dbReference>
<evidence type="ECO:0000313" key="2">
    <source>
        <dbReference type="Proteomes" id="UP000005707"/>
    </source>
</evidence>
<comment type="caution">
    <text evidence="1">The sequence shown here is derived from an EMBL/GenBank/DDBJ whole genome shotgun (WGS) entry which is preliminary data.</text>
</comment>
<dbReference type="Proteomes" id="UP000005707">
    <property type="component" value="Unassembled WGS sequence"/>
</dbReference>